<dbReference type="InterPro" id="IPR027267">
    <property type="entry name" value="AH/BAR_dom_sf"/>
</dbReference>
<feature type="coiled-coil region" evidence="1">
    <location>
        <begin position="139"/>
        <end position="166"/>
    </location>
</feature>
<proteinExistence type="predicted"/>
<reference evidence="3" key="1">
    <citation type="submission" date="2024-07" db="EMBL/GenBank/DDBJ databases">
        <authorList>
            <person name="Kim Y.J."/>
            <person name="Jeong J.Y."/>
        </authorList>
    </citation>
    <scope>NUCLEOTIDE SEQUENCE</scope>
    <source>
        <strain evidence="3">GIHE-MW2</strain>
    </source>
</reference>
<evidence type="ECO:0000256" key="2">
    <source>
        <dbReference type="SAM" id="MobiDB-lite"/>
    </source>
</evidence>
<dbReference type="AlphaFoldDB" id="A0AAU8JL07"/>
<dbReference type="EMBL" id="CP159837">
    <property type="protein sequence ID" value="XCM38783.1"/>
    <property type="molecule type" value="Genomic_DNA"/>
</dbReference>
<feature type="region of interest" description="Disordered" evidence="2">
    <location>
        <begin position="266"/>
        <end position="286"/>
    </location>
</feature>
<keyword evidence="1" id="KW-0175">Coiled coil</keyword>
<gene>
    <name evidence="3" type="ORF">ABWT76_001656</name>
</gene>
<accession>A0AAU8JL07</accession>
<dbReference type="RefSeq" id="WP_354635931.1">
    <property type="nucleotide sequence ID" value="NZ_CP159837.1"/>
</dbReference>
<dbReference type="Gene3D" id="1.20.1270.60">
    <property type="entry name" value="Arfaptin homology (AH) domain/BAR domain"/>
    <property type="match status" value="1"/>
</dbReference>
<name>A0AAU8JL07_9CYAN</name>
<evidence type="ECO:0000313" key="3">
    <source>
        <dbReference type="EMBL" id="XCM38783.1"/>
    </source>
</evidence>
<feature type="region of interest" description="Disordered" evidence="2">
    <location>
        <begin position="1"/>
        <end position="28"/>
    </location>
</feature>
<feature type="compositionally biased region" description="Basic and acidic residues" evidence="2">
    <location>
        <begin position="266"/>
        <end position="275"/>
    </location>
</feature>
<protein>
    <submittedName>
        <fullName evidence="3">Uncharacterized protein</fullName>
    </submittedName>
</protein>
<feature type="compositionally biased region" description="Basic and acidic residues" evidence="2">
    <location>
        <begin position="9"/>
        <end position="18"/>
    </location>
</feature>
<organism evidence="3">
    <name type="scientific">Planktothricoides raciborskii GIHE-MW2</name>
    <dbReference type="NCBI Taxonomy" id="2792601"/>
    <lineage>
        <taxon>Bacteria</taxon>
        <taxon>Bacillati</taxon>
        <taxon>Cyanobacteriota</taxon>
        <taxon>Cyanophyceae</taxon>
        <taxon>Oscillatoriophycideae</taxon>
        <taxon>Oscillatoriales</taxon>
        <taxon>Oscillatoriaceae</taxon>
        <taxon>Planktothricoides</taxon>
    </lineage>
</organism>
<sequence>MSDFKKSKKSADSKRSHSDSSGTDLDALCEEIEEADREATEQIEILEIKIQEIEGLEEKLNSVSEKLSGIEGDALEKAREEILREISEKRAAADECERKLKEIQDDLVEKRSEIAKEIGHRDEALLDIESAQEKCDADLSDAKDAVNEEKEKFEEAQNKIGEVLEKIDEALAGYQTKKFEMLASQANRFLNSSIDNISQTAKNSVAGFMLFTGLVSAILDVNNRVFAAIFPDSTFSTIKEMSNKNEEWASISSSEWLDIDSVMETKREKRRDAANKNRKANSISSK</sequence>
<evidence type="ECO:0000256" key="1">
    <source>
        <dbReference type="SAM" id="Coils"/>
    </source>
</evidence>